<proteinExistence type="predicted"/>
<name>A0ABY3WZB5_9GAMM</name>
<dbReference type="EMBL" id="CP093379">
    <property type="protein sequence ID" value="UNM95967.1"/>
    <property type="molecule type" value="Genomic_DNA"/>
</dbReference>
<keyword evidence="3" id="KW-1185">Reference proteome</keyword>
<reference evidence="2 3" key="1">
    <citation type="submission" date="2022-03" db="EMBL/GenBank/DDBJ databases">
        <title>Ignatzschineria rhizosphaerae HR5S32.</title>
        <authorList>
            <person name="Sun J.Q."/>
            <person name="Feng J.Y."/>
        </authorList>
    </citation>
    <scope>NUCLEOTIDE SEQUENCE [LARGE SCALE GENOMIC DNA]</scope>
    <source>
        <strain evidence="2 3">HR5S32</strain>
    </source>
</reference>
<dbReference type="Pfam" id="PF25670">
    <property type="entry name" value="Phage_tail_C_2"/>
    <property type="match status" value="1"/>
</dbReference>
<accession>A0ABY3WZB5</accession>
<gene>
    <name evidence="2" type="ORF">MMG00_12300</name>
</gene>
<dbReference type="InterPro" id="IPR058008">
    <property type="entry name" value="Gp26_C"/>
</dbReference>
<evidence type="ECO:0000313" key="2">
    <source>
        <dbReference type="EMBL" id="UNM95967.1"/>
    </source>
</evidence>
<dbReference type="RefSeq" id="WP_242148778.1">
    <property type="nucleotide sequence ID" value="NZ_CP093379.1"/>
</dbReference>
<protein>
    <recommendedName>
        <fullName evidence="1">Phage tail protein C-terminal domain-containing protein</fullName>
    </recommendedName>
</protein>
<evidence type="ECO:0000313" key="3">
    <source>
        <dbReference type="Proteomes" id="UP000829542"/>
    </source>
</evidence>
<organism evidence="2 3">
    <name type="scientific">Ignatzschineria rhizosphaerae</name>
    <dbReference type="NCBI Taxonomy" id="2923279"/>
    <lineage>
        <taxon>Bacteria</taxon>
        <taxon>Pseudomonadati</taxon>
        <taxon>Pseudomonadota</taxon>
        <taxon>Gammaproteobacteria</taxon>
        <taxon>Cardiobacteriales</taxon>
        <taxon>Ignatzschineriaceae</taxon>
        <taxon>Ignatzschineria</taxon>
    </lineage>
</organism>
<dbReference type="Proteomes" id="UP000829542">
    <property type="component" value="Chromosome"/>
</dbReference>
<feature type="domain" description="Phage tail protein C-terminal" evidence="1">
    <location>
        <begin position="225"/>
        <end position="357"/>
    </location>
</feature>
<sequence length="380" mass="42427">MAKQTGQITVVKNNTVTNVEHQIRFIFVKQNGERITRDTSAKGVINFDIPNGDWNVSWFAVKGDQKVLPLRAGLQLKITSSTPPTALSDWIYGDNTHVADPILTQWTEVLDEMKAVRDKFRDETQSIGNGKFMKEGAYGVGTIGNAPNLSIEYDISERLPNGFYKVAGGSTGFPSWKASGDSLISSGWGASYWSSLHLSTDNRLAMISSRSGVISEWAEFYSTSNTTVDSNGNIKAASPIVKLFANKIEHSGFGDEKPVFEKLDTGIYKISNTLGLAKGEYDGDWYIETPKDKNGDVLFNIEWSQDEDNNVIIRTYKRREIYKIVEDEEGNIMFGEKRGILNGDPVDINDGRFVSLRFYEDPEVLEAEIARQEAEMLAEE</sequence>
<evidence type="ECO:0000259" key="1">
    <source>
        <dbReference type="Pfam" id="PF25670"/>
    </source>
</evidence>